<dbReference type="EMBL" id="CM029044">
    <property type="protein sequence ID" value="KAG2605048.1"/>
    <property type="molecule type" value="Genomic_DNA"/>
</dbReference>
<protein>
    <submittedName>
        <fullName evidence="2">Uncharacterized protein</fullName>
    </submittedName>
</protein>
<dbReference type="Proteomes" id="UP000823388">
    <property type="component" value="Chromosome 5K"/>
</dbReference>
<sequence length="75" mass="8582">MGSSGFIYSLVIWAFGEISDLLINRSTTGATSQGGCFADQQCPLPRTCRWPHDLFCHHATVKYKFSFCQFFLHFR</sequence>
<dbReference type="AlphaFoldDB" id="A0A8T0T9C4"/>
<accession>A0A8T0T9C4</accession>
<gene>
    <name evidence="2" type="ORF">PVAP13_4NG121419</name>
    <name evidence="1" type="ORF">PVAP13_5KG454600</name>
</gene>
<organism evidence="2 3">
    <name type="scientific">Panicum virgatum</name>
    <name type="common">Blackwell switchgrass</name>
    <dbReference type="NCBI Taxonomy" id="38727"/>
    <lineage>
        <taxon>Eukaryota</taxon>
        <taxon>Viridiplantae</taxon>
        <taxon>Streptophyta</taxon>
        <taxon>Embryophyta</taxon>
        <taxon>Tracheophyta</taxon>
        <taxon>Spermatophyta</taxon>
        <taxon>Magnoliopsida</taxon>
        <taxon>Liliopsida</taxon>
        <taxon>Poales</taxon>
        <taxon>Poaceae</taxon>
        <taxon>PACMAD clade</taxon>
        <taxon>Panicoideae</taxon>
        <taxon>Panicodae</taxon>
        <taxon>Paniceae</taxon>
        <taxon>Panicinae</taxon>
        <taxon>Panicum</taxon>
        <taxon>Panicum sect. Hiantes</taxon>
    </lineage>
</organism>
<comment type="caution">
    <text evidence="2">The sequence shown here is derived from an EMBL/GenBank/DDBJ whole genome shotgun (WGS) entry which is preliminary data.</text>
</comment>
<dbReference type="Proteomes" id="UP000823388">
    <property type="component" value="Chromosome 4N"/>
</dbReference>
<reference evidence="2" key="1">
    <citation type="submission" date="2020-05" db="EMBL/GenBank/DDBJ databases">
        <title>WGS assembly of Panicum virgatum.</title>
        <authorList>
            <person name="Lovell J.T."/>
            <person name="Jenkins J."/>
            <person name="Shu S."/>
            <person name="Juenger T.E."/>
            <person name="Schmutz J."/>
        </authorList>
    </citation>
    <scope>NUCLEOTIDE SEQUENCE</scope>
    <source>
        <strain evidence="2">AP13</strain>
    </source>
</reference>
<dbReference type="EMBL" id="CM029044">
    <property type="protein sequence ID" value="KAG2605046.1"/>
    <property type="molecule type" value="Genomic_DNA"/>
</dbReference>
<name>A0A8T0T9C4_PANVG</name>
<evidence type="ECO:0000313" key="1">
    <source>
        <dbReference type="EMBL" id="KAG2599410.1"/>
    </source>
</evidence>
<keyword evidence="3" id="KW-1185">Reference proteome</keyword>
<dbReference type="EMBL" id="CM029045">
    <property type="protein sequence ID" value="KAG2599410.1"/>
    <property type="molecule type" value="Genomic_DNA"/>
</dbReference>
<proteinExistence type="predicted"/>
<evidence type="ECO:0000313" key="2">
    <source>
        <dbReference type="EMBL" id="KAG2605046.1"/>
    </source>
</evidence>
<evidence type="ECO:0000313" key="3">
    <source>
        <dbReference type="Proteomes" id="UP000823388"/>
    </source>
</evidence>